<feature type="compositionally biased region" description="Basic and acidic residues" evidence="1">
    <location>
        <begin position="393"/>
        <end position="406"/>
    </location>
</feature>
<feature type="compositionally biased region" description="Acidic residues" evidence="1">
    <location>
        <begin position="64"/>
        <end position="78"/>
    </location>
</feature>
<organism evidence="2 3">
    <name type="scientific">Wickerhamomyces pijperi</name>
    <name type="common">Yeast</name>
    <name type="synonym">Pichia pijperi</name>
    <dbReference type="NCBI Taxonomy" id="599730"/>
    <lineage>
        <taxon>Eukaryota</taxon>
        <taxon>Fungi</taxon>
        <taxon>Dikarya</taxon>
        <taxon>Ascomycota</taxon>
        <taxon>Saccharomycotina</taxon>
        <taxon>Saccharomycetes</taxon>
        <taxon>Phaffomycetales</taxon>
        <taxon>Wickerhamomycetaceae</taxon>
        <taxon>Wickerhamomyces</taxon>
    </lineage>
</organism>
<dbReference type="AlphaFoldDB" id="A0A9P8QFY6"/>
<dbReference type="Proteomes" id="UP000774326">
    <property type="component" value="Unassembled WGS sequence"/>
</dbReference>
<evidence type="ECO:0000313" key="2">
    <source>
        <dbReference type="EMBL" id="KAH3688360.1"/>
    </source>
</evidence>
<comment type="caution">
    <text evidence="2">The sequence shown here is derived from an EMBL/GenBank/DDBJ whole genome shotgun (WGS) entry which is preliminary data.</text>
</comment>
<feature type="region of interest" description="Disordered" evidence="1">
    <location>
        <begin position="1"/>
        <end position="194"/>
    </location>
</feature>
<reference evidence="2" key="1">
    <citation type="journal article" date="2021" name="Open Biol.">
        <title>Shared evolutionary footprints suggest mitochondrial oxidative damage underlies multiple complex I losses in fungi.</title>
        <authorList>
            <person name="Schikora-Tamarit M.A."/>
            <person name="Marcet-Houben M."/>
            <person name="Nosek J."/>
            <person name="Gabaldon T."/>
        </authorList>
    </citation>
    <scope>NUCLEOTIDE SEQUENCE</scope>
    <source>
        <strain evidence="2">CBS2887</strain>
    </source>
</reference>
<keyword evidence="3" id="KW-1185">Reference proteome</keyword>
<sequence length="451" mass="50646">MDQDDSSKATDDTSDKSLPYLNQEAEQSSSQDPILVETEKVVEQADDLTKDDNDIEADSKEALDEPELGLEQEVEEEQEHSVQEPSEPSQDMDSRASTEEQPQEDQESQEGPQSLEEEPHDDNYSDEEPDMNEDDDQYQSRETEGEEEEVDEQGQFPSQSEIPDYDLDQDDPDYESHSQDKGIVASSTRSRRTSSRFVKAVICNENEQVGVVAGVAGSVEVEEPDTRNEAVENEQEKEKENLNESLKSSTDLAPTNTIPTPPRKHSQKAPPIQLSVNNTIITPTPIRARTPTTPRSSSSSSSSPTHNLHFGPKSDAAPSTQRTTKSQPMMKKRKNLNQTKKKKLQILSDIELSDSDDETPANQSLSIISQQIIKDISKEKKASKPLRIGQSMKRKEEHDKLEEKSKVKVPPVKLEYHQFRRPISPPRVSLKPVVFSLDSEPDDEDELSHVN</sequence>
<feature type="compositionally biased region" description="Acidic residues" evidence="1">
    <location>
        <begin position="115"/>
        <end position="137"/>
    </location>
</feature>
<feature type="region of interest" description="Disordered" evidence="1">
    <location>
        <begin position="376"/>
        <end position="406"/>
    </location>
</feature>
<protein>
    <submittedName>
        <fullName evidence="2">Uncharacterized protein</fullName>
    </submittedName>
</protein>
<feature type="compositionally biased region" description="Low complexity" evidence="1">
    <location>
        <begin position="279"/>
        <end position="305"/>
    </location>
</feature>
<feature type="compositionally biased region" description="Basic and acidic residues" evidence="1">
    <location>
        <begin position="1"/>
        <end position="15"/>
    </location>
</feature>
<dbReference type="EMBL" id="JAEUBG010000378">
    <property type="protein sequence ID" value="KAH3688360.1"/>
    <property type="molecule type" value="Genomic_DNA"/>
</dbReference>
<feature type="compositionally biased region" description="Basic residues" evidence="1">
    <location>
        <begin position="330"/>
        <end position="343"/>
    </location>
</feature>
<evidence type="ECO:0000256" key="1">
    <source>
        <dbReference type="SAM" id="MobiDB-lite"/>
    </source>
</evidence>
<feature type="compositionally biased region" description="Basic and acidic residues" evidence="1">
    <location>
        <begin position="37"/>
        <end position="63"/>
    </location>
</feature>
<feature type="compositionally biased region" description="Basic and acidic residues" evidence="1">
    <location>
        <begin position="224"/>
        <end position="242"/>
    </location>
</feature>
<gene>
    <name evidence="2" type="ORF">WICPIJ_000657</name>
</gene>
<accession>A0A9P8QFY6</accession>
<feature type="compositionally biased region" description="Polar residues" evidence="1">
    <location>
        <begin position="317"/>
        <end position="327"/>
    </location>
</feature>
<feature type="compositionally biased region" description="Acidic residues" evidence="1">
    <location>
        <begin position="163"/>
        <end position="173"/>
    </location>
</feature>
<evidence type="ECO:0000313" key="3">
    <source>
        <dbReference type="Proteomes" id="UP000774326"/>
    </source>
</evidence>
<name>A0A9P8QFY6_WICPI</name>
<proteinExistence type="predicted"/>
<feature type="region of interest" description="Disordered" evidence="1">
    <location>
        <begin position="220"/>
        <end position="343"/>
    </location>
</feature>
<reference evidence="2" key="2">
    <citation type="submission" date="2021-01" db="EMBL/GenBank/DDBJ databases">
        <authorList>
            <person name="Schikora-Tamarit M.A."/>
        </authorList>
    </citation>
    <scope>NUCLEOTIDE SEQUENCE</scope>
    <source>
        <strain evidence="2">CBS2887</strain>
    </source>
</reference>